<keyword evidence="5" id="KW-0067">ATP-binding</keyword>
<keyword evidence="8" id="KW-1185">Reference proteome</keyword>
<sequence length="429" mass="48286">MNLLKGLRSTLAYFHSASGTTSVAPRLFPATGFITVPASTKLEEENWTWYTPQSFYPVSIGDVLHSKYQVLYKLGYGTTAYYLVIRNEYVCMKFMVSNYPSVQREIKAYDILSKVSKTSTSPGKRFVRQALDHFELGYNERKYHFLIHEPLGATLQFFLDIAEDGLPIDYVKDLASEILHALAYIHSAGVIHTDLQASNILLRIQDKIVLKEGEEAEMEHPSARKFIGEGQGQSVVFETREHPGPLPRWIGEKSGPVLCDFGEARTGKESYTELIQPAAYRAPEVFLHLPWGPAVDIWNFGCMMWDFLLGENLFPQMRGLDPHTASQNQLARMVALLGPPPEALLADSGPRALEFFNPDGSPKGEVPSDTLESLLASGLERTEKTMTTEESAAFLAFLRRTLTWTEEGRVSVEELLVDPWIAEESSRWR</sequence>
<protein>
    <submittedName>
        <fullName evidence="7">Kinase-like domain-containing protein</fullName>
    </submittedName>
</protein>
<organism evidence="7 8">
    <name type="scientific">Gymnopilus junonius</name>
    <name type="common">Spectacular rustgill mushroom</name>
    <name type="synonym">Gymnopilus spectabilis subsp. junonius</name>
    <dbReference type="NCBI Taxonomy" id="109634"/>
    <lineage>
        <taxon>Eukaryota</taxon>
        <taxon>Fungi</taxon>
        <taxon>Dikarya</taxon>
        <taxon>Basidiomycota</taxon>
        <taxon>Agaricomycotina</taxon>
        <taxon>Agaricomycetes</taxon>
        <taxon>Agaricomycetidae</taxon>
        <taxon>Agaricales</taxon>
        <taxon>Agaricineae</taxon>
        <taxon>Hymenogastraceae</taxon>
        <taxon>Gymnopilus</taxon>
    </lineage>
</organism>
<dbReference type="GO" id="GO:0004674">
    <property type="term" value="F:protein serine/threonine kinase activity"/>
    <property type="evidence" value="ECO:0007669"/>
    <property type="project" value="UniProtKB-KW"/>
</dbReference>
<evidence type="ECO:0000256" key="3">
    <source>
        <dbReference type="ARBA" id="ARBA00022741"/>
    </source>
</evidence>
<dbReference type="SUPFAM" id="SSF56112">
    <property type="entry name" value="Protein kinase-like (PK-like)"/>
    <property type="match status" value="1"/>
</dbReference>
<evidence type="ECO:0000256" key="2">
    <source>
        <dbReference type="ARBA" id="ARBA00022679"/>
    </source>
</evidence>
<keyword evidence="1" id="KW-0723">Serine/threonine-protein kinase</keyword>
<dbReference type="InterPro" id="IPR000719">
    <property type="entry name" value="Prot_kinase_dom"/>
</dbReference>
<dbReference type="InterPro" id="IPR011009">
    <property type="entry name" value="Kinase-like_dom_sf"/>
</dbReference>
<dbReference type="EMBL" id="JADNYJ010000072">
    <property type="protein sequence ID" value="KAF8891451.1"/>
    <property type="molecule type" value="Genomic_DNA"/>
</dbReference>
<evidence type="ECO:0000313" key="7">
    <source>
        <dbReference type="EMBL" id="KAF8891451.1"/>
    </source>
</evidence>
<accession>A0A9P5NJV7</accession>
<evidence type="ECO:0000259" key="6">
    <source>
        <dbReference type="PROSITE" id="PS50011"/>
    </source>
</evidence>
<dbReference type="Gene3D" id="3.30.200.20">
    <property type="entry name" value="Phosphorylase Kinase, domain 1"/>
    <property type="match status" value="1"/>
</dbReference>
<dbReference type="AlphaFoldDB" id="A0A9P5NJV7"/>
<dbReference type="Gene3D" id="1.10.510.10">
    <property type="entry name" value="Transferase(Phosphotransferase) domain 1"/>
    <property type="match status" value="1"/>
</dbReference>
<evidence type="ECO:0000256" key="1">
    <source>
        <dbReference type="ARBA" id="ARBA00022527"/>
    </source>
</evidence>
<proteinExistence type="predicted"/>
<reference evidence="7" key="1">
    <citation type="submission" date="2020-11" db="EMBL/GenBank/DDBJ databases">
        <authorList>
            <consortium name="DOE Joint Genome Institute"/>
            <person name="Ahrendt S."/>
            <person name="Riley R."/>
            <person name="Andreopoulos W."/>
            <person name="LaButti K."/>
            <person name="Pangilinan J."/>
            <person name="Ruiz-duenas F.J."/>
            <person name="Barrasa J.M."/>
            <person name="Sanchez-Garcia M."/>
            <person name="Camarero S."/>
            <person name="Miyauchi S."/>
            <person name="Serrano A."/>
            <person name="Linde D."/>
            <person name="Babiker R."/>
            <person name="Drula E."/>
            <person name="Ayuso-Fernandez I."/>
            <person name="Pacheco R."/>
            <person name="Padilla G."/>
            <person name="Ferreira P."/>
            <person name="Barriuso J."/>
            <person name="Kellner H."/>
            <person name="Castanera R."/>
            <person name="Alfaro M."/>
            <person name="Ramirez L."/>
            <person name="Pisabarro A.G."/>
            <person name="Kuo A."/>
            <person name="Tritt A."/>
            <person name="Lipzen A."/>
            <person name="He G."/>
            <person name="Yan M."/>
            <person name="Ng V."/>
            <person name="Cullen D."/>
            <person name="Martin F."/>
            <person name="Rosso M.-N."/>
            <person name="Henrissat B."/>
            <person name="Hibbett D."/>
            <person name="Martinez A.T."/>
            <person name="Grigoriev I.V."/>
        </authorList>
    </citation>
    <scope>NUCLEOTIDE SEQUENCE</scope>
    <source>
        <strain evidence="7">AH 44721</strain>
    </source>
</reference>
<feature type="domain" description="Protein kinase" evidence="6">
    <location>
        <begin position="68"/>
        <end position="421"/>
    </location>
</feature>
<dbReference type="OrthoDB" id="5979581at2759"/>
<dbReference type="Pfam" id="PF00069">
    <property type="entry name" value="Pkinase"/>
    <property type="match status" value="2"/>
</dbReference>
<evidence type="ECO:0000256" key="5">
    <source>
        <dbReference type="ARBA" id="ARBA00022840"/>
    </source>
</evidence>
<evidence type="ECO:0000256" key="4">
    <source>
        <dbReference type="ARBA" id="ARBA00022777"/>
    </source>
</evidence>
<comment type="caution">
    <text evidence="7">The sequence shown here is derived from an EMBL/GenBank/DDBJ whole genome shotgun (WGS) entry which is preliminary data.</text>
</comment>
<name>A0A9P5NJV7_GYMJU</name>
<dbReference type="Proteomes" id="UP000724874">
    <property type="component" value="Unassembled WGS sequence"/>
</dbReference>
<dbReference type="SMART" id="SM00220">
    <property type="entry name" value="S_TKc"/>
    <property type="match status" value="1"/>
</dbReference>
<keyword evidence="4 7" id="KW-0418">Kinase</keyword>
<keyword evidence="2" id="KW-0808">Transferase</keyword>
<dbReference type="PANTHER" id="PTHR24058">
    <property type="entry name" value="DUAL SPECIFICITY PROTEIN KINASE"/>
    <property type="match status" value="1"/>
</dbReference>
<gene>
    <name evidence="7" type="ORF">CPB84DRAFT_1784153</name>
</gene>
<dbReference type="InterPro" id="IPR050494">
    <property type="entry name" value="Ser_Thr_dual-spec_kinase"/>
</dbReference>
<dbReference type="PROSITE" id="PS50011">
    <property type="entry name" value="PROTEIN_KINASE_DOM"/>
    <property type="match status" value="1"/>
</dbReference>
<evidence type="ECO:0000313" key="8">
    <source>
        <dbReference type="Proteomes" id="UP000724874"/>
    </source>
</evidence>
<keyword evidence="3" id="KW-0547">Nucleotide-binding</keyword>
<dbReference type="GO" id="GO:0005524">
    <property type="term" value="F:ATP binding"/>
    <property type="evidence" value="ECO:0007669"/>
    <property type="project" value="UniProtKB-KW"/>
</dbReference>